<keyword evidence="3" id="KW-1185">Reference proteome</keyword>
<dbReference type="HOGENOM" id="CLU_105244_1_0_11"/>
<proteinExistence type="predicted"/>
<dbReference type="Pfam" id="PF01928">
    <property type="entry name" value="CYTH"/>
    <property type="match status" value="1"/>
</dbReference>
<dbReference type="eggNOG" id="COG1437">
    <property type="taxonomic scope" value="Bacteria"/>
</dbReference>
<organism evidence="2 3">
    <name type="scientific">Saccharomonospora viridis (strain ATCC 15386 / DSM 43017 / JCM 3036 / CCUG 5913 / NBRC 12207 / NCIMB 9602 / P101)</name>
    <name type="common">Thermoactinomyces viridis</name>
    <dbReference type="NCBI Taxonomy" id="471857"/>
    <lineage>
        <taxon>Bacteria</taxon>
        <taxon>Bacillati</taxon>
        <taxon>Actinomycetota</taxon>
        <taxon>Actinomycetes</taxon>
        <taxon>Pseudonocardiales</taxon>
        <taxon>Pseudonocardiaceae</taxon>
        <taxon>Saccharomonospora</taxon>
    </lineage>
</organism>
<dbReference type="RefSeq" id="WP_015785563.1">
    <property type="nucleotide sequence ID" value="NC_013159.1"/>
</dbReference>
<dbReference type="Gene3D" id="2.40.320.10">
    <property type="entry name" value="Hypothetical Protein Pfu-838710-001"/>
    <property type="match status" value="1"/>
</dbReference>
<evidence type="ECO:0000313" key="3">
    <source>
        <dbReference type="Proteomes" id="UP000000841"/>
    </source>
</evidence>
<accession>C7MZY0</accession>
<evidence type="ECO:0000259" key="1">
    <source>
        <dbReference type="PROSITE" id="PS51707"/>
    </source>
</evidence>
<dbReference type="AlphaFoldDB" id="C7MZY0"/>
<sequence length="142" mass="15656">MITVECLRVRQRDEFEEITYKPASTAATHSATDIITKPEANIILSGPDQATAANTLLDVLGLVRLCRVEKTRTTFCHPNRGDVTVVIDLITDIGAFAETKVMADDPTAAATLLDRVERQLGLTELPIVSLPYRDPVLQHEKE</sequence>
<protein>
    <submittedName>
        <fullName evidence="2">Adenylate cyclase, class 2 (Thermophilic)</fullName>
    </submittedName>
</protein>
<dbReference type="PROSITE" id="PS51707">
    <property type="entry name" value="CYTH"/>
    <property type="match status" value="1"/>
</dbReference>
<dbReference type="InterPro" id="IPR023577">
    <property type="entry name" value="CYTH_domain"/>
</dbReference>
<reference evidence="2 3" key="1">
    <citation type="journal article" date="2009" name="Stand. Genomic Sci.">
        <title>Complete genome sequence of Saccharomonospora viridis type strain (P101).</title>
        <authorList>
            <person name="Pati A."/>
            <person name="Sikorski J."/>
            <person name="Nolan M."/>
            <person name="Lapidus A."/>
            <person name="Copeland A."/>
            <person name="Glavina Del Rio T."/>
            <person name="Lucas S."/>
            <person name="Chen F."/>
            <person name="Tice H."/>
            <person name="Pitluck S."/>
            <person name="Cheng J.F."/>
            <person name="Chertkov O."/>
            <person name="Brettin T."/>
            <person name="Han C."/>
            <person name="Detter J.C."/>
            <person name="Kuske C."/>
            <person name="Bruce D."/>
            <person name="Goodwin L."/>
            <person name="Chain P."/>
            <person name="D'haeseleer P."/>
            <person name="Chen A."/>
            <person name="Palaniappan K."/>
            <person name="Ivanova N."/>
            <person name="Mavromatis K."/>
            <person name="Mikhailova N."/>
            <person name="Rohde M."/>
            <person name="Tindall B.J."/>
            <person name="Goker M."/>
            <person name="Bristow J."/>
            <person name="Eisen J.A."/>
            <person name="Markowitz V."/>
            <person name="Hugenholtz P."/>
            <person name="Kyrpides N.C."/>
            <person name="Klenk H.P."/>
        </authorList>
    </citation>
    <scope>NUCLEOTIDE SEQUENCE [LARGE SCALE GENOMIC DNA]</scope>
    <source>
        <strain evidence="3">ATCC 15386 / DSM 43017 / JCM 3036 / NBRC 12207 / P101</strain>
    </source>
</reference>
<evidence type="ECO:0000313" key="2">
    <source>
        <dbReference type="EMBL" id="ACU96248.1"/>
    </source>
</evidence>
<name>C7MZY0_SACVD</name>
<dbReference type="KEGG" id="svi:Svir_11960"/>
<gene>
    <name evidence="2" type="ordered locus">Svir_11960</name>
</gene>
<feature type="domain" description="CYTH" evidence="1">
    <location>
        <begin position="1"/>
        <end position="138"/>
    </location>
</feature>
<dbReference type="InterPro" id="IPR033469">
    <property type="entry name" value="CYTH-like_dom_sf"/>
</dbReference>
<dbReference type="Proteomes" id="UP000000841">
    <property type="component" value="Chromosome"/>
</dbReference>
<dbReference type="SUPFAM" id="SSF55154">
    <property type="entry name" value="CYTH-like phosphatases"/>
    <property type="match status" value="1"/>
</dbReference>
<dbReference type="EMBL" id="CP001683">
    <property type="protein sequence ID" value="ACU96248.1"/>
    <property type="molecule type" value="Genomic_DNA"/>
</dbReference>